<dbReference type="InterPro" id="IPR040586">
    <property type="entry name" value="PheRS_DBD2"/>
</dbReference>
<dbReference type="OrthoDB" id="238316at2759"/>
<dbReference type="InterPro" id="IPR004529">
    <property type="entry name" value="Phe-tRNA-synth_IIc_asu"/>
</dbReference>
<dbReference type="CDD" id="cd00496">
    <property type="entry name" value="PheRS_alpha_core"/>
    <property type="match status" value="1"/>
</dbReference>
<dbReference type="GO" id="GO:0006432">
    <property type="term" value="P:phenylalanyl-tRNA aminoacylation"/>
    <property type="evidence" value="ECO:0007669"/>
    <property type="project" value="InterPro"/>
</dbReference>
<dbReference type="RefSeq" id="XP_018015863.1">
    <property type="nucleotide sequence ID" value="XM_018160374.2"/>
</dbReference>
<sequence length="804" mass="88557">MGSQGDLTQRILNDLNSQNSIDSLAYSILVREEHQKVVGAIKSLETLGNVISVSSKSVKCWSCTEEGLQISKEGSHEARLFSWLSKAGASVDAIKKEFPTANVALGAALKNKWVRKEGPNVVRVVESISDVVQQDLQAVVAGRHSQLSDKQLADYKKRKLIKDSDVTVFSVSKGPGFTTTISKLEAELTKALIESGQWKITTFKPFNFRAKGKQEVRPGHLHPLMQLRSEFRQIFLEMGFTEMPTNSFVESAFWNFDALFQPQQHPARDAHDTFYVKTPGRALAVPTDYMHTVRKVHSEGGYGSSGYRYPWSEEEAHKNLLRTHTTAVSARMLHKLAQEGFRPAKYFSIDRVFRNETLDATHLAEFHQIEGVVADYNLSVKHLIGMFTAFFEKIGIKDLRFKATYNPYTEPSMEIYSYHEGLGKWVEVGNSGLFRPEMLRPMGLPPNVSVLGWGLSLERPAMIMFGSNNIRELVGPKVKLEHVYSHPVCTVDKFATSNLRPPVAATDVTSCEPAAAQLSRRQDRILHQLHDLQDRIRQVAVKMDVNLTEGPAKKGSVDYGSALAVLTGSPSADRPMELVITAHPHRPPHSLPLLAALLSSVSPTAVSVHTHSSLGDLPDSLKNFLKGVSSSPEPVVRVRLIFSAAFTGGNSPKSSTLGGKAPVPRLIVSPLNSTEIAGEVNICRYVARLAELLSRDAVSPALQGPLYEGLSLDILAECDAWLDDCQDWLIAGTSRGRANFLNKLSNKLGEDEDSSGWLLTQHPTLADLFVSTNLACLGGSAKVAVNVAVWRDRSLAYWSKVGKS</sequence>
<keyword evidence="12" id="KW-0030">Aminoacyl-tRNA synthetase</keyword>
<gene>
    <name evidence="16" type="primary">LOC108672669</name>
</gene>
<keyword evidence="7" id="KW-0479">Metal-binding</keyword>
<dbReference type="NCBIfam" id="TIGR00468">
    <property type="entry name" value="pheS"/>
    <property type="match status" value="1"/>
</dbReference>
<dbReference type="GO" id="GO:0005524">
    <property type="term" value="F:ATP binding"/>
    <property type="evidence" value="ECO:0007669"/>
    <property type="project" value="UniProtKB-KW"/>
</dbReference>
<dbReference type="InterPro" id="IPR002319">
    <property type="entry name" value="Phenylalanyl-tRNA_Synthase"/>
</dbReference>
<dbReference type="GO" id="GO:0009328">
    <property type="term" value="C:phenylalanine-tRNA ligase complex"/>
    <property type="evidence" value="ECO:0007669"/>
    <property type="project" value="TreeGrafter"/>
</dbReference>
<dbReference type="SUPFAM" id="SSF55681">
    <property type="entry name" value="Class II aaRS and biotin synthetases"/>
    <property type="match status" value="1"/>
</dbReference>
<evidence type="ECO:0000313" key="15">
    <source>
        <dbReference type="Proteomes" id="UP000694843"/>
    </source>
</evidence>
<dbReference type="CTD" id="31740"/>
<keyword evidence="9" id="KW-0067">ATP-binding</keyword>
<dbReference type="FunFam" id="1.10.10.2320:FF:000001">
    <property type="entry name" value="phenylalanine--tRNA ligase alpha subunit"/>
    <property type="match status" value="1"/>
</dbReference>
<keyword evidence="10" id="KW-0460">Magnesium</keyword>
<evidence type="ECO:0000256" key="11">
    <source>
        <dbReference type="ARBA" id="ARBA00022917"/>
    </source>
</evidence>
<dbReference type="NCBIfam" id="NF003210">
    <property type="entry name" value="PRK04172.1"/>
    <property type="match status" value="1"/>
</dbReference>
<keyword evidence="6 16" id="KW-0436">Ligase</keyword>
<dbReference type="Pfam" id="PF18552">
    <property type="entry name" value="PheRS_DBD1"/>
    <property type="match status" value="1"/>
</dbReference>
<dbReference type="FunFam" id="3.30.930.10:FF:000178">
    <property type="entry name" value="Phenylalanyl-tRNA synthetase subunit alpha"/>
    <property type="match status" value="1"/>
</dbReference>
<dbReference type="InterPro" id="IPR040724">
    <property type="entry name" value="PheRS_DBD1"/>
</dbReference>
<reference evidence="16" key="1">
    <citation type="submission" date="2025-08" db="UniProtKB">
        <authorList>
            <consortium name="RefSeq"/>
        </authorList>
    </citation>
    <scope>IDENTIFICATION</scope>
    <source>
        <tissue evidence="16">Whole organism</tissue>
    </source>
</reference>
<dbReference type="Gene3D" id="1.10.10.2320">
    <property type="match status" value="1"/>
</dbReference>
<evidence type="ECO:0000256" key="6">
    <source>
        <dbReference type="ARBA" id="ARBA00022598"/>
    </source>
</evidence>
<dbReference type="PANTHER" id="PTHR11538:SF40">
    <property type="entry name" value="PHENYLALANINE--TRNA LIGASE ALPHA SUBUNIT"/>
    <property type="match status" value="1"/>
</dbReference>
<proteinExistence type="inferred from homology"/>
<dbReference type="Gene3D" id="3.30.930.10">
    <property type="entry name" value="Bira Bifunctional Protein, Domain 2"/>
    <property type="match status" value="1"/>
</dbReference>
<evidence type="ECO:0000256" key="3">
    <source>
        <dbReference type="ARBA" id="ARBA00006703"/>
    </source>
</evidence>
<dbReference type="Pfam" id="PF18554">
    <property type="entry name" value="PheRS_DBD2"/>
    <property type="match status" value="1"/>
</dbReference>
<dbReference type="GO" id="GO:0046872">
    <property type="term" value="F:metal ion binding"/>
    <property type="evidence" value="ECO:0007669"/>
    <property type="project" value="UniProtKB-KW"/>
</dbReference>
<comment type="similarity">
    <text evidence="3">Belongs to the class-II aminoacyl-tRNA synthetase family. Phe-tRNA synthetase alpha subunit type 2 subfamily.</text>
</comment>
<dbReference type="GeneID" id="108672669"/>
<evidence type="ECO:0000259" key="14">
    <source>
        <dbReference type="PROSITE" id="PS50862"/>
    </source>
</evidence>
<dbReference type="GO" id="GO:0000049">
    <property type="term" value="F:tRNA binding"/>
    <property type="evidence" value="ECO:0007669"/>
    <property type="project" value="InterPro"/>
</dbReference>
<dbReference type="GO" id="GO:0005829">
    <property type="term" value="C:cytosol"/>
    <property type="evidence" value="ECO:0007669"/>
    <property type="project" value="TreeGrafter"/>
</dbReference>
<keyword evidence="8" id="KW-0547">Nucleotide-binding</keyword>
<dbReference type="Pfam" id="PF18569">
    <property type="entry name" value="Thioredoxin_16"/>
    <property type="match status" value="1"/>
</dbReference>
<dbReference type="KEGG" id="hazt:108672669"/>
<evidence type="ECO:0000256" key="2">
    <source>
        <dbReference type="ARBA" id="ARBA00004496"/>
    </source>
</evidence>
<dbReference type="Gene3D" id="3.30.1370.240">
    <property type="match status" value="1"/>
</dbReference>
<evidence type="ECO:0000313" key="16">
    <source>
        <dbReference type="RefSeq" id="XP_018015863.1"/>
    </source>
</evidence>
<dbReference type="PROSITE" id="PS50862">
    <property type="entry name" value="AA_TRNA_LIGASE_II"/>
    <property type="match status" value="1"/>
</dbReference>
<evidence type="ECO:0000256" key="9">
    <source>
        <dbReference type="ARBA" id="ARBA00022840"/>
    </source>
</evidence>
<dbReference type="InterPro" id="IPR006195">
    <property type="entry name" value="aa-tRNA-synth_II"/>
</dbReference>
<evidence type="ECO:0000256" key="10">
    <source>
        <dbReference type="ARBA" id="ARBA00022842"/>
    </source>
</evidence>
<organism evidence="15 16">
    <name type="scientific">Hyalella azteca</name>
    <name type="common">Amphipod</name>
    <dbReference type="NCBI Taxonomy" id="294128"/>
    <lineage>
        <taxon>Eukaryota</taxon>
        <taxon>Metazoa</taxon>
        <taxon>Ecdysozoa</taxon>
        <taxon>Arthropoda</taxon>
        <taxon>Crustacea</taxon>
        <taxon>Multicrustacea</taxon>
        <taxon>Malacostraca</taxon>
        <taxon>Eumalacostraca</taxon>
        <taxon>Peracarida</taxon>
        <taxon>Amphipoda</taxon>
        <taxon>Senticaudata</taxon>
        <taxon>Talitrida</taxon>
        <taxon>Talitroidea</taxon>
        <taxon>Hyalellidae</taxon>
        <taxon>Hyalella</taxon>
    </lineage>
</organism>
<dbReference type="InterPro" id="IPR041503">
    <property type="entry name" value="AIMP2_thioredoxin"/>
</dbReference>
<evidence type="ECO:0000256" key="13">
    <source>
        <dbReference type="ARBA" id="ARBA00030612"/>
    </source>
</evidence>
<evidence type="ECO:0000256" key="4">
    <source>
        <dbReference type="ARBA" id="ARBA00012814"/>
    </source>
</evidence>
<dbReference type="InterPro" id="IPR040725">
    <property type="entry name" value="PheRS_DBD3"/>
</dbReference>
<keyword evidence="11" id="KW-0648">Protein biosynthesis</keyword>
<dbReference type="PANTHER" id="PTHR11538">
    <property type="entry name" value="PHENYLALANYL-TRNA SYNTHETASE"/>
    <property type="match status" value="1"/>
</dbReference>
<feature type="domain" description="Aminoacyl-transfer RNA synthetases class-II family profile" evidence="14">
    <location>
        <begin position="227"/>
        <end position="476"/>
    </location>
</feature>
<keyword evidence="5" id="KW-0963">Cytoplasm</keyword>
<comment type="subcellular location">
    <subcellularLocation>
        <location evidence="2">Cytoplasm</location>
    </subcellularLocation>
</comment>
<name>A0A8B7NQA1_HYAAZ</name>
<dbReference type="OMA" id="CGWISIS"/>
<comment type="cofactor">
    <cofactor evidence="1">
        <name>Mg(2+)</name>
        <dbReference type="ChEBI" id="CHEBI:18420"/>
    </cofactor>
</comment>
<evidence type="ECO:0000256" key="7">
    <source>
        <dbReference type="ARBA" id="ARBA00022723"/>
    </source>
</evidence>
<dbReference type="GO" id="GO:0004826">
    <property type="term" value="F:phenylalanine-tRNA ligase activity"/>
    <property type="evidence" value="ECO:0007669"/>
    <property type="project" value="UniProtKB-EC"/>
</dbReference>
<keyword evidence="15" id="KW-1185">Reference proteome</keyword>
<dbReference type="EC" id="6.1.1.20" evidence="4"/>
<dbReference type="InterPro" id="IPR045864">
    <property type="entry name" value="aa-tRNA-synth_II/BPL/LPL"/>
</dbReference>
<dbReference type="Proteomes" id="UP000694843">
    <property type="component" value="Unplaced"/>
</dbReference>
<evidence type="ECO:0000256" key="12">
    <source>
        <dbReference type="ARBA" id="ARBA00023146"/>
    </source>
</evidence>
<dbReference type="AlphaFoldDB" id="A0A8B7NQA1"/>
<evidence type="ECO:0000256" key="8">
    <source>
        <dbReference type="ARBA" id="ARBA00022741"/>
    </source>
</evidence>
<accession>A0A8B7NQA1</accession>
<evidence type="ECO:0000256" key="5">
    <source>
        <dbReference type="ARBA" id="ARBA00022490"/>
    </source>
</evidence>
<dbReference type="Pfam" id="PF18553">
    <property type="entry name" value="PheRS_DBD3"/>
    <property type="match status" value="1"/>
</dbReference>
<dbReference type="Gene3D" id="1.10.10.2330">
    <property type="match status" value="1"/>
</dbReference>
<dbReference type="Gene3D" id="1.20.1050.130">
    <property type="match status" value="1"/>
</dbReference>
<evidence type="ECO:0000256" key="1">
    <source>
        <dbReference type="ARBA" id="ARBA00001946"/>
    </source>
</evidence>
<protein>
    <recommendedName>
        <fullName evidence="4">phenylalanine--tRNA ligase</fullName>
        <ecNumber evidence="4">6.1.1.20</ecNumber>
    </recommendedName>
    <alternativeName>
        <fullName evidence="13">Phenylalanyl-tRNA synthetase alpha subunit</fullName>
    </alternativeName>
</protein>
<dbReference type="Pfam" id="PF01409">
    <property type="entry name" value="tRNA-synt_2d"/>
    <property type="match status" value="1"/>
</dbReference>